<evidence type="ECO:0000313" key="1">
    <source>
        <dbReference type="EMBL" id="CAH3160403.1"/>
    </source>
</evidence>
<keyword evidence="2" id="KW-1185">Reference proteome</keyword>
<reference evidence="1 2" key="1">
    <citation type="submission" date="2022-05" db="EMBL/GenBank/DDBJ databases">
        <authorList>
            <consortium name="Genoscope - CEA"/>
            <person name="William W."/>
        </authorList>
    </citation>
    <scope>NUCLEOTIDE SEQUENCE [LARGE SCALE GENOMIC DNA]</scope>
</reference>
<name>A0ABN8QDD8_9CNID</name>
<dbReference type="PANTHER" id="PTHR34615:SF1">
    <property type="entry name" value="PX DOMAIN-CONTAINING PROTEIN"/>
    <property type="match status" value="1"/>
</dbReference>
<protein>
    <submittedName>
        <fullName evidence="1">Uncharacterized protein</fullName>
    </submittedName>
</protein>
<dbReference type="PANTHER" id="PTHR34615">
    <property type="entry name" value="PX DOMAIN-CONTAINING PROTEIN"/>
    <property type="match status" value="1"/>
</dbReference>
<dbReference type="EMBL" id="CALNXI010001213">
    <property type="protein sequence ID" value="CAH3160403.1"/>
    <property type="molecule type" value="Genomic_DNA"/>
</dbReference>
<accession>A0ABN8QDD8</accession>
<dbReference type="Proteomes" id="UP001159427">
    <property type="component" value="Unassembled WGS sequence"/>
</dbReference>
<sequence>MSFQKVRDELIYCFTDGILDEEEFVLLYDAYKSTNSIYLYWEYDEFSLDSLSSDECLADFRQSNLLRLTRRFEGLPFRS</sequence>
<organism evidence="1 2">
    <name type="scientific">Porites evermanni</name>
    <dbReference type="NCBI Taxonomy" id="104178"/>
    <lineage>
        <taxon>Eukaryota</taxon>
        <taxon>Metazoa</taxon>
        <taxon>Cnidaria</taxon>
        <taxon>Anthozoa</taxon>
        <taxon>Hexacorallia</taxon>
        <taxon>Scleractinia</taxon>
        <taxon>Fungiina</taxon>
        <taxon>Poritidae</taxon>
        <taxon>Porites</taxon>
    </lineage>
</organism>
<proteinExistence type="predicted"/>
<comment type="caution">
    <text evidence="1">The sequence shown here is derived from an EMBL/GenBank/DDBJ whole genome shotgun (WGS) entry which is preliminary data.</text>
</comment>
<gene>
    <name evidence="1" type="ORF">PEVE_00003587</name>
</gene>
<evidence type="ECO:0000313" key="2">
    <source>
        <dbReference type="Proteomes" id="UP001159427"/>
    </source>
</evidence>